<feature type="transmembrane region" description="Helical" evidence="7">
    <location>
        <begin position="213"/>
        <end position="233"/>
    </location>
</feature>
<keyword evidence="6 7" id="KW-0472">Membrane</keyword>
<dbReference type="InterPro" id="IPR024962">
    <property type="entry name" value="YukD-like"/>
</dbReference>
<dbReference type="InterPro" id="IPR044049">
    <property type="entry name" value="EccD_transm"/>
</dbReference>
<dbReference type="InterPro" id="IPR006707">
    <property type="entry name" value="T7SS_EccD"/>
</dbReference>
<proteinExistence type="inferred from homology"/>
<evidence type="ECO:0000313" key="9">
    <source>
        <dbReference type="EMBL" id="CRZ17733.1"/>
    </source>
</evidence>
<dbReference type="PIRSF" id="PIRSF017804">
    <property type="entry name" value="Secretion_EccD1"/>
    <property type="match status" value="1"/>
</dbReference>
<evidence type="ECO:0000256" key="2">
    <source>
        <dbReference type="ARBA" id="ARBA00006162"/>
    </source>
</evidence>
<protein>
    <submittedName>
        <fullName evidence="9">Type VII secretion integral membrane protein EccD</fullName>
    </submittedName>
</protein>
<dbReference type="AlphaFoldDB" id="A0A0H5RUX5"/>
<feature type="transmembrane region" description="Helical" evidence="7">
    <location>
        <begin position="452"/>
        <end position="473"/>
    </location>
</feature>
<feature type="domain" description="EccD-like transmembrane" evidence="8">
    <location>
        <begin position="163"/>
        <end position="511"/>
    </location>
</feature>
<dbReference type="Pfam" id="PF08817">
    <property type="entry name" value="YukD"/>
    <property type="match status" value="1"/>
</dbReference>
<feature type="transmembrane region" description="Helical" evidence="7">
    <location>
        <begin position="188"/>
        <end position="206"/>
    </location>
</feature>
<feature type="transmembrane region" description="Helical" evidence="7">
    <location>
        <begin position="485"/>
        <end position="508"/>
    </location>
</feature>
<comment type="subcellular location">
    <subcellularLocation>
        <location evidence="1">Cell membrane</location>
        <topology evidence="1">Multi-pass membrane protein</topology>
    </subcellularLocation>
</comment>
<evidence type="ECO:0000256" key="1">
    <source>
        <dbReference type="ARBA" id="ARBA00004651"/>
    </source>
</evidence>
<dbReference type="NCBIfam" id="TIGR03920">
    <property type="entry name" value="T7SS_EccD"/>
    <property type="match status" value="1"/>
</dbReference>
<feature type="transmembrane region" description="Helical" evidence="7">
    <location>
        <begin position="266"/>
        <end position="287"/>
    </location>
</feature>
<dbReference type="Pfam" id="PF19053">
    <property type="entry name" value="EccD"/>
    <property type="match status" value="1"/>
</dbReference>
<dbReference type="EMBL" id="CWKH01000002">
    <property type="protein sequence ID" value="CRZ17733.1"/>
    <property type="molecule type" value="Genomic_DNA"/>
</dbReference>
<evidence type="ECO:0000256" key="3">
    <source>
        <dbReference type="ARBA" id="ARBA00022475"/>
    </source>
</evidence>
<organism evidence="9 10">
    <name type="scientific">Mycolicibacterium neworleansense</name>
    <dbReference type="NCBI Taxonomy" id="146018"/>
    <lineage>
        <taxon>Bacteria</taxon>
        <taxon>Bacillati</taxon>
        <taxon>Actinomycetota</taxon>
        <taxon>Actinomycetes</taxon>
        <taxon>Mycobacteriales</taxon>
        <taxon>Mycobacteriaceae</taxon>
        <taxon>Mycolicibacterium</taxon>
    </lineage>
</organism>
<feature type="transmembrane region" description="Helical" evidence="7">
    <location>
        <begin position="370"/>
        <end position="389"/>
    </location>
</feature>
<evidence type="ECO:0000259" key="8">
    <source>
        <dbReference type="Pfam" id="PF19053"/>
    </source>
</evidence>
<gene>
    <name evidence="9" type="ORF">BN2156_04625</name>
</gene>
<evidence type="ECO:0000313" key="10">
    <source>
        <dbReference type="Proteomes" id="UP000199147"/>
    </source>
</evidence>
<feature type="transmembrane region" description="Helical" evidence="7">
    <location>
        <begin position="293"/>
        <end position="310"/>
    </location>
</feature>
<sequence>MSSNPIAQEADWIVTLPPSLARLESSLESELDLETEPELSRLTLVVGELRIDVGLPAHVSIAQYIPDVIDIANEQITSTDAIIAFDAADGQWTLAPLGGEPIAPHLSLGESGVHDGDLLMICAVGQPVSPLLFDDVDDTHTTDAGAGTVRGWFADNANALAGFGVTAAAAFTLAGVLAHWAAQPAVPAAVLALGVMGVVLACLVSHRPVANPAAAWIAAVSTPLLFAGSLYVVPDGSGATSLPMAFALTAFGALLVLLVSGSGSAVYTAIIAACVFGGVSSTAMLLWEPPIRTVGALLATVAVIVVYLAPRVTIGLSKLPIPRVPTAGEPLDDIETQGGPTVEGVNAIGKQIIPTEEDLISRVRRANQHLTGILVAAALAALIGCYLAVDVSNGFYWQGTVFAIMVATVLCLRGRGHHDLVQSATLIGSGLTIAVAVVLKTALYVADWQVRAVIVLLALMVLILACGLVAPLREFSPVARRQVEILEYIAVGSLFPLCFWIIRLYAFFREMRL</sequence>
<evidence type="ECO:0000256" key="6">
    <source>
        <dbReference type="ARBA" id="ARBA00023136"/>
    </source>
</evidence>
<comment type="similarity">
    <text evidence="2">Belongs to the EccD/Snm4 family.</text>
</comment>
<evidence type="ECO:0000256" key="4">
    <source>
        <dbReference type="ARBA" id="ARBA00022692"/>
    </source>
</evidence>
<keyword evidence="3" id="KW-1003">Cell membrane</keyword>
<feature type="transmembrane region" description="Helical" evidence="7">
    <location>
        <begin position="160"/>
        <end position="182"/>
    </location>
</feature>
<name>A0A0H5RUX5_9MYCO</name>
<accession>A0A0H5RUX5</accession>
<dbReference type="STRING" id="146018.BN2156_04625"/>
<feature type="transmembrane region" description="Helical" evidence="7">
    <location>
        <begin position="239"/>
        <end position="259"/>
    </location>
</feature>
<dbReference type="Gene3D" id="3.10.20.90">
    <property type="entry name" value="Phosphatidylinositol 3-kinase Catalytic Subunit, Chain A, domain 1"/>
    <property type="match status" value="1"/>
</dbReference>
<dbReference type="Proteomes" id="UP000199147">
    <property type="component" value="Unassembled WGS sequence"/>
</dbReference>
<reference evidence="10" key="1">
    <citation type="submission" date="2015-07" db="EMBL/GenBank/DDBJ databases">
        <authorList>
            <person name="Urmite Genomes"/>
        </authorList>
    </citation>
    <scope>NUCLEOTIDE SEQUENCE [LARGE SCALE GENOMIC DNA]</scope>
    <source>
        <strain evidence="10">type strain: ATCC 49404</strain>
    </source>
</reference>
<keyword evidence="4 7" id="KW-0812">Transmembrane</keyword>
<dbReference type="GO" id="GO:0005886">
    <property type="term" value="C:plasma membrane"/>
    <property type="evidence" value="ECO:0007669"/>
    <property type="project" value="UniProtKB-SubCell"/>
</dbReference>
<evidence type="ECO:0000256" key="5">
    <source>
        <dbReference type="ARBA" id="ARBA00022989"/>
    </source>
</evidence>
<feature type="transmembrane region" description="Helical" evidence="7">
    <location>
        <begin position="395"/>
        <end position="412"/>
    </location>
</feature>
<feature type="transmembrane region" description="Helical" evidence="7">
    <location>
        <begin position="424"/>
        <end position="446"/>
    </location>
</feature>
<keyword evidence="5 7" id="KW-1133">Transmembrane helix</keyword>
<evidence type="ECO:0000256" key="7">
    <source>
        <dbReference type="SAM" id="Phobius"/>
    </source>
</evidence>
<keyword evidence="10" id="KW-1185">Reference proteome</keyword>
<dbReference type="RefSeq" id="WP_268872692.1">
    <property type="nucleotide sequence ID" value="NZ_CWKH01000002.1"/>
</dbReference>